<proteinExistence type="predicted"/>
<evidence type="ECO:0000313" key="1">
    <source>
        <dbReference type="EMBL" id="MEF7614447.1"/>
    </source>
</evidence>
<dbReference type="Gene3D" id="1.10.700.10">
    <property type="entry name" value="Dioxygenase LigAB, LigA subunit"/>
    <property type="match status" value="1"/>
</dbReference>
<dbReference type="RefSeq" id="WP_332289430.1">
    <property type="nucleotide sequence ID" value="NZ_JAZIBG010000025.1"/>
</dbReference>
<sequence>MPSPRAQAFLRTLRADPGLRADFAADAEAVMAEYALDDADRRWLCENPGEAASAEVPALIAEPGF</sequence>
<dbReference type="EMBL" id="JAZIBG010000025">
    <property type="protein sequence ID" value="MEF7614447.1"/>
    <property type="molecule type" value="Genomic_DNA"/>
</dbReference>
<evidence type="ECO:0000313" key="2">
    <source>
        <dbReference type="Proteomes" id="UP001336250"/>
    </source>
</evidence>
<name>A0AAW9QGD6_9BURK</name>
<keyword evidence="2" id="KW-1185">Reference proteome</keyword>
<comment type="caution">
    <text evidence="1">The sequence shown here is derived from an EMBL/GenBank/DDBJ whole genome shotgun (WGS) entry which is preliminary data.</text>
</comment>
<dbReference type="InterPro" id="IPR036622">
    <property type="entry name" value="LigA_sf"/>
</dbReference>
<reference evidence="1 2" key="1">
    <citation type="submission" date="2024-02" db="EMBL/GenBank/DDBJ databases">
        <title>Genome sequence of Aquincola sp. MAHUQ-54.</title>
        <authorList>
            <person name="Huq M.A."/>
        </authorList>
    </citation>
    <scope>NUCLEOTIDE SEQUENCE [LARGE SCALE GENOMIC DNA]</scope>
    <source>
        <strain evidence="1 2">MAHUQ-54</strain>
    </source>
</reference>
<dbReference type="Proteomes" id="UP001336250">
    <property type="component" value="Unassembled WGS sequence"/>
</dbReference>
<organism evidence="1 2">
    <name type="scientific">Aquincola agrisoli</name>
    <dbReference type="NCBI Taxonomy" id="3119538"/>
    <lineage>
        <taxon>Bacteria</taxon>
        <taxon>Pseudomonadati</taxon>
        <taxon>Pseudomonadota</taxon>
        <taxon>Betaproteobacteria</taxon>
        <taxon>Burkholderiales</taxon>
        <taxon>Sphaerotilaceae</taxon>
        <taxon>Aquincola</taxon>
    </lineage>
</organism>
<protein>
    <submittedName>
        <fullName evidence="1">Uncharacterized protein</fullName>
    </submittedName>
</protein>
<dbReference type="AlphaFoldDB" id="A0AAW9QGD6"/>
<accession>A0AAW9QGD6</accession>
<gene>
    <name evidence="1" type="ORF">V4F39_11055</name>
</gene>